<accession>A0AAE0H9W2</accession>
<evidence type="ECO:0000256" key="14">
    <source>
        <dbReference type="ARBA" id="ARBA00045077"/>
    </source>
</evidence>
<evidence type="ECO:0000256" key="15">
    <source>
        <dbReference type="ARBA" id="ARBA00047174"/>
    </source>
</evidence>
<comment type="caution">
    <text evidence="18">The sequence shown here is derived from an EMBL/GenBank/DDBJ whole genome shotgun (WGS) entry which is preliminary data.</text>
</comment>
<gene>
    <name evidence="18" type="ORF">B0H64DRAFT_426502</name>
</gene>
<keyword evidence="18" id="KW-0378">Hydrolase</keyword>
<keyword evidence="4" id="KW-0479">Metal-binding</keyword>
<dbReference type="GO" id="GO:0016787">
    <property type="term" value="F:hydrolase activity"/>
    <property type="evidence" value="ECO:0007669"/>
    <property type="project" value="UniProtKB-KW"/>
</dbReference>
<comment type="cofactor">
    <cofactor evidence="1">
        <name>Cu(2+)</name>
        <dbReference type="ChEBI" id="CHEBI:29036"/>
    </cofactor>
</comment>
<dbReference type="Pfam" id="PF03443">
    <property type="entry name" value="AA9"/>
    <property type="match status" value="1"/>
</dbReference>
<keyword evidence="10" id="KW-1015">Disulfide bond</keyword>
<proteinExistence type="inferred from homology"/>
<evidence type="ECO:0000256" key="16">
    <source>
        <dbReference type="SAM" id="MobiDB-lite"/>
    </source>
</evidence>
<reference evidence="18" key="1">
    <citation type="journal article" date="2023" name="Mol. Phylogenet. Evol.">
        <title>Genome-scale phylogeny and comparative genomics of the fungal order Sordariales.</title>
        <authorList>
            <person name="Hensen N."/>
            <person name="Bonometti L."/>
            <person name="Westerberg I."/>
            <person name="Brannstrom I.O."/>
            <person name="Guillou S."/>
            <person name="Cros-Aarteil S."/>
            <person name="Calhoun S."/>
            <person name="Haridas S."/>
            <person name="Kuo A."/>
            <person name="Mondo S."/>
            <person name="Pangilinan J."/>
            <person name="Riley R."/>
            <person name="LaButti K."/>
            <person name="Andreopoulos B."/>
            <person name="Lipzen A."/>
            <person name="Chen C."/>
            <person name="Yan M."/>
            <person name="Daum C."/>
            <person name="Ng V."/>
            <person name="Clum A."/>
            <person name="Steindorff A."/>
            <person name="Ohm R.A."/>
            <person name="Martin F."/>
            <person name="Silar P."/>
            <person name="Natvig D.O."/>
            <person name="Lalanne C."/>
            <person name="Gautier V."/>
            <person name="Ament-Velasquez S.L."/>
            <person name="Kruys A."/>
            <person name="Hutchinson M.I."/>
            <person name="Powell A.J."/>
            <person name="Barry K."/>
            <person name="Miller A.N."/>
            <person name="Grigoriev I.V."/>
            <person name="Debuchy R."/>
            <person name="Gladieux P."/>
            <person name="Hiltunen Thoren M."/>
            <person name="Johannesson H."/>
        </authorList>
    </citation>
    <scope>NUCLEOTIDE SEQUENCE</scope>
    <source>
        <strain evidence="18">CBS 168.71</strain>
    </source>
</reference>
<keyword evidence="11" id="KW-0119">Carbohydrate metabolism</keyword>
<dbReference type="InterPro" id="IPR049892">
    <property type="entry name" value="AA9"/>
</dbReference>
<dbReference type="Gene3D" id="2.70.50.70">
    <property type="match status" value="1"/>
</dbReference>
<dbReference type="InterPro" id="IPR005103">
    <property type="entry name" value="AA9_LPMO"/>
</dbReference>
<comment type="catalytic activity">
    <reaction evidence="14">
        <text>[(1-&gt;4)-beta-D-glucosyl]n+m + reduced acceptor + O2 = 4-dehydro-beta-D-glucosyl-[(1-&gt;4)-beta-D-glucosyl]n-1 + [(1-&gt;4)-beta-D-glucosyl]m + acceptor + H2O.</text>
        <dbReference type="EC" id="1.14.99.56"/>
    </reaction>
</comment>
<evidence type="ECO:0000256" key="2">
    <source>
        <dbReference type="ARBA" id="ARBA00004613"/>
    </source>
</evidence>
<reference evidence="18" key="2">
    <citation type="submission" date="2023-06" db="EMBL/GenBank/DDBJ databases">
        <authorList>
            <consortium name="Lawrence Berkeley National Laboratory"/>
            <person name="Haridas S."/>
            <person name="Hensen N."/>
            <person name="Bonometti L."/>
            <person name="Westerberg I."/>
            <person name="Brannstrom I.O."/>
            <person name="Guillou S."/>
            <person name="Cros-Aarteil S."/>
            <person name="Calhoun S."/>
            <person name="Kuo A."/>
            <person name="Mondo S."/>
            <person name="Pangilinan J."/>
            <person name="Riley R."/>
            <person name="Labutti K."/>
            <person name="Andreopoulos B."/>
            <person name="Lipzen A."/>
            <person name="Chen C."/>
            <person name="Yanf M."/>
            <person name="Daum C."/>
            <person name="Ng V."/>
            <person name="Clum A."/>
            <person name="Steindorff A."/>
            <person name="Ohm R."/>
            <person name="Martin F."/>
            <person name="Silar P."/>
            <person name="Natvig D."/>
            <person name="Lalanne C."/>
            <person name="Gautier V."/>
            <person name="Ament-Velasquez S.L."/>
            <person name="Kruys A."/>
            <person name="Hutchinson M.I."/>
            <person name="Powell A.J."/>
            <person name="Barry K."/>
            <person name="Miller A.N."/>
            <person name="Grigoriev I.V."/>
            <person name="Debuchy R."/>
            <person name="Gladieux P."/>
            <person name="Thoren M.H."/>
            <person name="Johannesson H."/>
        </authorList>
    </citation>
    <scope>NUCLEOTIDE SEQUENCE</scope>
    <source>
        <strain evidence="18">CBS 168.71</strain>
    </source>
</reference>
<evidence type="ECO:0000256" key="11">
    <source>
        <dbReference type="ARBA" id="ARBA00023277"/>
    </source>
</evidence>
<feature type="domain" description="Auxiliary Activity family 9 catalytic" evidence="17">
    <location>
        <begin position="63"/>
        <end position="249"/>
    </location>
</feature>
<keyword evidence="9" id="KW-0503">Monooxygenase</keyword>
<protein>
    <recommendedName>
        <fullName evidence="15">lytic cellulose monooxygenase (C4-dehydrogenating)</fullName>
        <ecNumber evidence="15">1.14.99.56</ecNumber>
    </recommendedName>
</protein>
<dbReference type="GO" id="GO:0004497">
    <property type="term" value="F:monooxygenase activity"/>
    <property type="evidence" value="ECO:0007669"/>
    <property type="project" value="UniProtKB-KW"/>
</dbReference>
<dbReference type="RefSeq" id="XP_062655894.1">
    <property type="nucleotide sequence ID" value="XM_062805738.1"/>
</dbReference>
<evidence type="ECO:0000256" key="12">
    <source>
        <dbReference type="ARBA" id="ARBA00023326"/>
    </source>
</evidence>
<dbReference type="GO" id="GO:0030245">
    <property type="term" value="P:cellulose catabolic process"/>
    <property type="evidence" value="ECO:0007669"/>
    <property type="project" value="UniProtKB-KW"/>
</dbReference>
<evidence type="ECO:0000256" key="7">
    <source>
        <dbReference type="ARBA" id="ARBA00023002"/>
    </source>
</evidence>
<dbReference type="Proteomes" id="UP001278766">
    <property type="component" value="Unassembled WGS sequence"/>
</dbReference>
<dbReference type="PANTHER" id="PTHR33353:SF13">
    <property type="entry name" value="ENDOGLUCANASE II"/>
    <property type="match status" value="1"/>
</dbReference>
<evidence type="ECO:0000256" key="8">
    <source>
        <dbReference type="ARBA" id="ARBA00023008"/>
    </source>
</evidence>
<dbReference type="AlphaFoldDB" id="A0AAE0H9W2"/>
<evidence type="ECO:0000256" key="4">
    <source>
        <dbReference type="ARBA" id="ARBA00022723"/>
    </source>
</evidence>
<evidence type="ECO:0000256" key="5">
    <source>
        <dbReference type="ARBA" id="ARBA00022729"/>
    </source>
</evidence>
<feature type="region of interest" description="Disordered" evidence="16">
    <location>
        <begin position="29"/>
        <end position="58"/>
    </location>
</feature>
<keyword evidence="3" id="KW-0964">Secreted</keyword>
<keyword evidence="19" id="KW-1185">Reference proteome</keyword>
<evidence type="ECO:0000256" key="9">
    <source>
        <dbReference type="ARBA" id="ARBA00023033"/>
    </source>
</evidence>
<keyword evidence="7" id="KW-0560">Oxidoreductase</keyword>
<dbReference type="PANTHER" id="PTHR33353">
    <property type="entry name" value="PUTATIVE (AFU_ORTHOLOGUE AFUA_1G12560)-RELATED"/>
    <property type="match status" value="1"/>
</dbReference>
<evidence type="ECO:0000256" key="13">
    <source>
        <dbReference type="ARBA" id="ARBA00044502"/>
    </source>
</evidence>
<name>A0AAE0H9W2_9PEZI</name>
<organism evidence="18 19">
    <name type="scientific">Chaetomium fimeti</name>
    <dbReference type="NCBI Taxonomy" id="1854472"/>
    <lineage>
        <taxon>Eukaryota</taxon>
        <taxon>Fungi</taxon>
        <taxon>Dikarya</taxon>
        <taxon>Ascomycota</taxon>
        <taxon>Pezizomycotina</taxon>
        <taxon>Sordariomycetes</taxon>
        <taxon>Sordariomycetidae</taxon>
        <taxon>Sordariales</taxon>
        <taxon>Chaetomiaceae</taxon>
        <taxon>Chaetomium</taxon>
    </lineage>
</organism>
<dbReference type="GeneID" id="87842686"/>
<evidence type="ECO:0000256" key="1">
    <source>
        <dbReference type="ARBA" id="ARBA00001973"/>
    </source>
</evidence>
<dbReference type="EC" id="1.14.99.56" evidence="15"/>
<keyword evidence="12" id="KW-0624">Polysaccharide degradation</keyword>
<sequence>MKSTIMIALAVSAQAHTIFQQAHHHNHLPFTTQLTHPPSPTPRNSPSTTSSTPPLVGLRAPHLNYPIHDVSDARMACGPVSTHSNRTIDARAGDRVGAWWGAVIGGEAFPGDPDHPIPPGHKGPISTYMAKVEDAVGVSLEEGEEGLRWFKIQESGLDVETGRWAVDEMIAERGWVYVDLPKCLAPGEYLLRQEVLALHSAAEWMGAQFYQSCAQLNVTGGGGYVPEETVAIPGVYGQDDPGVLVQIYVDGVPDHGRKPYPVPGPRPMTCPA</sequence>
<keyword evidence="6" id="KW-0136">Cellulose degradation</keyword>
<evidence type="ECO:0000259" key="17">
    <source>
        <dbReference type="Pfam" id="PF03443"/>
    </source>
</evidence>
<comment type="similarity">
    <text evidence="13">Belongs to the polysaccharide monooxygenase AA9 family.</text>
</comment>
<dbReference type="CDD" id="cd21175">
    <property type="entry name" value="LPMO_AA9"/>
    <property type="match status" value="1"/>
</dbReference>
<dbReference type="GO" id="GO:0046872">
    <property type="term" value="F:metal ion binding"/>
    <property type="evidence" value="ECO:0007669"/>
    <property type="project" value="UniProtKB-KW"/>
</dbReference>
<dbReference type="GO" id="GO:0005576">
    <property type="term" value="C:extracellular region"/>
    <property type="evidence" value="ECO:0007669"/>
    <property type="project" value="UniProtKB-SubCell"/>
</dbReference>
<dbReference type="EMBL" id="JAUEPN010000007">
    <property type="protein sequence ID" value="KAK3292380.1"/>
    <property type="molecule type" value="Genomic_DNA"/>
</dbReference>
<evidence type="ECO:0000313" key="19">
    <source>
        <dbReference type="Proteomes" id="UP001278766"/>
    </source>
</evidence>
<comment type="subcellular location">
    <subcellularLocation>
        <location evidence="2">Secreted</location>
    </subcellularLocation>
</comment>
<keyword evidence="8" id="KW-0186">Copper</keyword>
<evidence type="ECO:0000313" key="18">
    <source>
        <dbReference type="EMBL" id="KAK3292380.1"/>
    </source>
</evidence>
<keyword evidence="5" id="KW-0732">Signal</keyword>
<evidence type="ECO:0000256" key="3">
    <source>
        <dbReference type="ARBA" id="ARBA00022525"/>
    </source>
</evidence>
<evidence type="ECO:0000256" key="6">
    <source>
        <dbReference type="ARBA" id="ARBA00023001"/>
    </source>
</evidence>
<feature type="compositionally biased region" description="Low complexity" evidence="16">
    <location>
        <begin position="44"/>
        <end position="54"/>
    </location>
</feature>
<evidence type="ECO:0000256" key="10">
    <source>
        <dbReference type="ARBA" id="ARBA00023157"/>
    </source>
</evidence>